<feature type="domain" description="HTH myb-type" evidence="7">
    <location>
        <begin position="1"/>
        <end position="58"/>
    </location>
</feature>
<evidence type="ECO:0000256" key="4">
    <source>
        <dbReference type="ARBA" id="ARBA00023242"/>
    </source>
</evidence>
<evidence type="ECO:0000259" key="6">
    <source>
        <dbReference type="PROSITE" id="PS50090"/>
    </source>
</evidence>
<feature type="domain" description="Myb-like" evidence="6">
    <location>
        <begin position="62"/>
        <end position="113"/>
    </location>
</feature>
<keyword evidence="3" id="KW-0804">Transcription</keyword>
<feature type="compositionally biased region" description="Acidic residues" evidence="5">
    <location>
        <begin position="191"/>
        <end position="201"/>
    </location>
</feature>
<accession>A0ABR2HRW1</accession>
<reference evidence="8 9" key="1">
    <citation type="journal article" date="2024" name="IMA Fungus">
        <title>Apiospora arundinis, a panoply of carbohydrate-active enzymes and secondary metabolites.</title>
        <authorList>
            <person name="Sorensen T."/>
            <person name="Petersen C."/>
            <person name="Muurmann A.T."/>
            <person name="Christiansen J.V."/>
            <person name="Brundto M.L."/>
            <person name="Overgaard C.K."/>
            <person name="Boysen A.T."/>
            <person name="Wollenberg R.D."/>
            <person name="Larsen T.O."/>
            <person name="Sorensen J.L."/>
            <person name="Nielsen K.L."/>
            <person name="Sondergaard T.E."/>
        </authorList>
    </citation>
    <scope>NUCLEOTIDE SEQUENCE [LARGE SCALE GENOMIC DNA]</scope>
    <source>
        <strain evidence="8 9">AAU 773</strain>
    </source>
</reference>
<sequence length="201" mass="23361">MSKPWTKAEDQLLRDECEKYGPDPISFFEVSKAFGSSTVPRSQHACRRRLDRLIEQRAQPERKKKTYRKWEDEEFERLSKAVDEQGKSWKQISEAVGGGRTASECASRGRNLRRKPTGTKVVGLWTQEEDKTLLKLAPELQGWDLVAENFPGRSDTACRKRYKRLTQQPKLMLDERERHIDTNLSPPPGDCSEEDCDFDWE</sequence>
<evidence type="ECO:0000313" key="8">
    <source>
        <dbReference type="EMBL" id="KAK8851786.1"/>
    </source>
</evidence>
<evidence type="ECO:0000256" key="5">
    <source>
        <dbReference type="SAM" id="MobiDB-lite"/>
    </source>
</evidence>
<dbReference type="Proteomes" id="UP001390339">
    <property type="component" value="Unassembled WGS sequence"/>
</dbReference>
<dbReference type="InterPro" id="IPR001005">
    <property type="entry name" value="SANT/Myb"/>
</dbReference>
<proteinExistence type="predicted"/>
<evidence type="ECO:0000256" key="1">
    <source>
        <dbReference type="ARBA" id="ARBA00023015"/>
    </source>
</evidence>
<organism evidence="8 9">
    <name type="scientific">Apiospora arundinis</name>
    <dbReference type="NCBI Taxonomy" id="335852"/>
    <lineage>
        <taxon>Eukaryota</taxon>
        <taxon>Fungi</taxon>
        <taxon>Dikarya</taxon>
        <taxon>Ascomycota</taxon>
        <taxon>Pezizomycotina</taxon>
        <taxon>Sordariomycetes</taxon>
        <taxon>Xylariomycetidae</taxon>
        <taxon>Amphisphaeriales</taxon>
        <taxon>Apiosporaceae</taxon>
        <taxon>Apiospora</taxon>
    </lineage>
</organism>
<keyword evidence="9" id="KW-1185">Reference proteome</keyword>
<keyword evidence="2" id="KW-0238">DNA-binding</keyword>
<evidence type="ECO:0000313" key="9">
    <source>
        <dbReference type="Proteomes" id="UP001390339"/>
    </source>
</evidence>
<feature type="domain" description="HTH myb-type" evidence="7">
    <location>
        <begin position="123"/>
        <end position="170"/>
    </location>
</feature>
<dbReference type="InterPro" id="IPR009057">
    <property type="entry name" value="Homeodomain-like_sf"/>
</dbReference>
<dbReference type="PANTHER" id="PTHR46621">
    <property type="entry name" value="SNRNA-ACTIVATING PROTEIN COMPLEX SUBUNIT 4"/>
    <property type="match status" value="1"/>
</dbReference>
<dbReference type="Pfam" id="PF13921">
    <property type="entry name" value="Myb_DNA-bind_6"/>
    <property type="match status" value="1"/>
</dbReference>
<evidence type="ECO:0000256" key="2">
    <source>
        <dbReference type="ARBA" id="ARBA00023125"/>
    </source>
</evidence>
<dbReference type="CDD" id="cd00167">
    <property type="entry name" value="SANT"/>
    <property type="match status" value="3"/>
</dbReference>
<dbReference type="PROSITE" id="PS51294">
    <property type="entry name" value="HTH_MYB"/>
    <property type="match status" value="3"/>
</dbReference>
<dbReference type="EMBL" id="JAPCWZ010000009">
    <property type="protein sequence ID" value="KAK8851786.1"/>
    <property type="molecule type" value="Genomic_DNA"/>
</dbReference>
<feature type="compositionally biased region" description="Basic and acidic residues" evidence="5">
    <location>
        <begin position="172"/>
        <end position="181"/>
    </location>
</feature>
<dbReference type="Pfam" id="PF00249">
    <property type="entry name" value="Myb_DNA-binding"/>
    <property type="match status" value="2"/>
</dbReference>
<comment type="caution">
    <text evidence="8">The sequence shown here is derived from an EMBL/GenBank/DDBJ whole genome shotgun (WGS) entry which is preliminary data.</text>
</comment>
<dbReference type="SUPFAM" id="SSF46689">
    <property type="entry name" value="Homeodomain-like"/>
    <property type="match status" value="3"/>
</dbReference>
<protein>
    <submittedName>
        <fullName evidence="8">Myb-like DNA-binding domain protein</fullName>
    </submittedName>
</protein>
<evidence type="ECO:0000259" key="7">
    <source>
        <dbReference type="PROSITE" id="PS51294"/>
    </source>
</evidence>
<name>A0ABR2HRW1_9PEZI</name>
<feature type="domain" description="HTH myb-type" evidence="7">
    <location>
        <begin position="62"/>
        <end position="117"/>
    </location>
</feature>
<dbReference type="InterPro" id="IPR017930">
    <property type="entry name" value="Myb_dom"/>
</dbReference>
<dbReference type="PANTHER" id="PTHR46621:SF1">
    <property type="entry name" value="SNRNA-ACTIVATING PROTEIN COMPLEX SUBUNIT 4"/>
    <property type="match status" value="1"/>
</dbReference>
<gene>
    <name evidence="8" type="ORF">PGQ11_014265</name>
</gene>
<feature type="domain" description="Myb-like" evidence="6">
    <location>
        <begin position="1"/>
        <end position="54"/>
    </location>
</feature>
<dbReference type="InterPro" id="IPR051575">
    <property type="entry name" value="Myb-like_DNA-bd"/>
</dbReference>
<feature type="region of interest" description="Disordered" evidence="5">
    <location>
        <begin position="92"/>
        <end position="114"/>
    </location>
</feature>
<keyword evidence="4" id="KW-0539">Nucleus</keyword>
<dbReference type="SMART" id="SM00717">
    <property type="entry name" value="SANT"/>
    <property type="match status" value="3"/>
</dbReference>
<feature type="region of interest" description="Disordered" evidence="5">
    <location>
        <begin position="170"/>
        <end position="201"/>
    </location>
</feature>
<feature type="domain" description="Myb-like" evidence="6">
    <location>
        <begin position="123"/>
        <end position="166"/>
    </location>
</feature>
<dbReference type="PROSITE" id="PS50090">
    <property type="entry name" value="MYB_LIKE"/>
    <property type="match status" value="3"/>
</dbReference>
<evidence type="ECO:0000256" key="3">
    <source>
        <dbReference type="ARBA" id="ARBA00023163"/>
    </source>
</evidence>
<keyword evidence="1" id="KW-0805">Transcription regulation</keyword>
<dbReference type="Gene3D" id="1.10.10.60">
    <property type="entry name" value="Homeodomain-like"/>
    <property type="match status" value="3"/>
</dbReference>